<dbReference type="Proteomes" id="UP000824189">
    <property type="component" value="Unassembled WGS sequence"/>
</dbReference>
<keyword evidence="3" id="KW-0963">Cytoplasm</keyword>
<dbReference type="Pfam" id="PF05103">
    <property type="entry name" value="DivIVA"/>
    <property type="match status" value="1"/>
</dbReference>
<dbReference type="NCBIfam" id="TIGR03544">
    <property type="entry name" value="DivI1A_domain"/>
    <property type="match status" value="1"/>
</dbReference>
<evidence type="ECO:0000313" key="9">
    <source>
        <dbReference type="Proteomes" id="UP000824189"/>
    </source>
</evidence>
<keyword evidence="5" id="KW-0175">Coiled coil</keyword>
<evidence type="ECO:0000256" key="7">
    <source>
        <dbReference type="ARBA" id="ARBA00031737"/>
    </source>
</evidence>
<dbReference type="Gene3D" id="6.10.250.660">
    <property type="match status" value="1"/>
</dbReference>
<comment type="subcellular location">
    <subcellularLocation>
        <location evidence="1">Cytoplasm</location>
    </subcellularLocation>
</comment>
<dbReference type="AlphaFoldDB" id="A0A9D1S1P0"/>
<keyword evidence="6" id="KW-0131">Cell cycle</keyword>
<sequence length="98" mass="10915">MYLLVSLVGAALVGATLTVLLAQVFGRGEMTEPVAARVEDRQHITQYGPDVTAEDVRNVQFSQSLRGYDPREVDMFLDVIQQRLAELEKQQPIGKGLR</sequence>
<reference evidence="8" key="1">
    <citation type="journal article" date="2021" name="PeerJ">
        <title>Extensive microbial diversity within the chicken gut microbiome revealed by metagenomics and culture.</title>
        <authorList>
            <person name="Gilroy R."/>
            <person name="Ravi A."/>
            <person name="Getino M."/>
            <person name="Pursley I."/>
            <person name="Horton D.L."/>
            <person name="Alikhan N.F."/>
            <person name="Baker D."/>
            <person name="Gharbi K."/>
            <person name="Hall N."/>
            <person name="Watson M."/>
            <person name="Adriaenssens E.M."/>
            <person name="Foster-Nyarko E."/>
            <person name="Jarju S."/>
            <person name="Secka A."/>
            <person name="Antonio M."/>
            <person name="Oren A."/>
            <person name="Chaudhuri R.R."/>
            <person name="La Ragione R."/>
            <person name="Hildebrand F."/>
            <person name="Pallen M.J."/>
        </authorList>
    </citation>
    <scope>NUCLEOTIDE SEQUENCE</scope>
    <source>
        <strain evidence="8">4376</strain>
    </source>
</reference>
<proteinExistence type="predicted"/>
<accession>A0A9D1S1P0</accession>
<gene>
    <name evidence="8" type="ORF">H9867_09390</name>
</gene>
<evidence type="ECO:0000256" key="4">
    <source>
        <dbReference type="ARBA" id="ARBA00022618"/>
    </source>
</evidence>
<comment type="caution">
    <text evidence="8">The sequence shown here is derived from an EMBL/GenBank/DDBJ whole genome shotgun (WGS) entry which is preliminary data.</text>
</comment>
<dbReference type="EMBL" id="DXFZ01000111">
    <property type="protein sequence ID" value="HIW96671.1"/>
    <property type="molecule type" value="Genomic_DNA"/>
</dbReference>
<evidence type="ECO:0000313" key="8">
    <source>
        <dbReference type="EMBL" id="HIW96671.1"/>
    </source>
</evidence>
<evidence type="ECO:0000256" key="1">
    <source>
        <dbReference type="ARBA" id="ARBA00004496"/>
    </source>
</evidence>
<dbReference type="GO" id="GO:0005737">
    <property type="term" value="C:cytoplasm"/>
    <property type="evidence" value="ECO:0007669"/>
    <property type="project" value="UniProtKB-SubCell"/>
</dbReference>
<reference evidence="8" key="2">
    <citation type="submission" date="2021-04" db="EMBL/GenBank/DDBJ databases">
        <authorList>
            <person name="Gilroy R."/>
        </authorList>
    </citation>
    <scope>NUCLEOTIDE SEQUENCE</scope>
    <source>
        <strain evidence="8">4376</strain>
    </source>
</reference>
<evidence type="ECO:0000256" key="3">
    <source>
        <dbReference type="ARBA" id="ARBA00022490"/>
    </source>
</evidence>
<evidence type="ECO:0000256" key="2">
    <source>
        <dbReference type="ARBA" id="ARBA00018787"/>
    </source>
</evidence>
<name>A0A9D1S1P0_9CORY</name>
<organism evidence="8 9">
    <name type="scientific">Candidatus Corynebacterium gallistercoris</name>
    <dbReference type="NCBI Taxonomy" id="2838530"/>
    <lineage>
        <taxon>Bacteria</taxon>
        <taxon>Bacillati</taxon>
        <taxon>Actinomycetota</taxon>
        <taxon>Actinomycetes</taxon>
        <taxon>Mycobacteriales</taxon>
        <taxon>Corynebacteriaceae</taxon>
        <taxon>Corynebacterium</taxon>
    </lineage>
</organism>
<evidence type="ECO:0000256" key="6">
    <source>
        <dbReference type="ARBA" id="ARBA00023306"/>
    </source>
</evidence>
<protein>
    <recommendedName>
        <fullName evidence="2">Cell wall synthesis protein Wag31</fullName>
    </recommendedName>
    <alternativeName>
        <fullName evidence="7">Antigen 84</fullName>
    </alternativeName>
</protein>
<dbReference type="GO" id="GO:0051301">
    <property type="term" value="P:cell division"/>
    <property type="evidence" value="ECO:0007669"/>
    <property type="project" value="UniProtKB-KW"/>
</dbReference>
<keyword evidence="4" id="KW-0132">Cell division</keyword>
<dbReference type="InterPro" id="IPR007793">
    <property type="entry name" value="DivIVA_fam"/>
</dbReference>
<evidence type="ECO:0000256" key="5">
    <source>
        <dbReference type="ARBA" id="ARBA00023054"/>
    </source>
</evidence>
<dbReference type="InterPro" id="IPR019933">
    <property type="entry name" value="DivIVA_domain"/>
</dbReference>